<dbReference type="Proteomes" id="UP000027178">
    <property type="component" value="Unassembled WGS sequence"/>
</dbReference>
<dbReference type="RefSeq" id="WP_035864713.1">
    <property type="nucleotide sequence ID" value="NZ_KK853997.1"/>
</dbReference>
<dbReference type="InterPro" id="IPR009061">
    <property type="entry name" value="DNA-bd_dom_put_sf"/>
</dbReference>
<keyword evidence="2" id="KW-1185">Reference proteome</keyword>
<dbReference type="EMBL" id="JNBY01000093">
    <property type="protein sequence ID" value="KDN84388.1"/>
    <property type="molecule type" value="Genomic_DNA"/>
</dbReference>
<dbReference type="HOGENOM" id="CLU_192339_0_0_11"/>
<comment type="caution">
    <text evidence="1">The sequence shown here is derived from an EMBL/GenBank/DDBJ whole genome shotgun (WGS) entry which is preliminary data.</text>
</comment>
<dbReference type="SUPFAM" id="SSF46955">
    <property type="entry name" value="Putative DNA-binding domain"/>
    <property type="match status" value="1"/>
</dbReference>
<accession>A0A066YS53</accession>
<dbReference type="PATRIC" id="fig|1348663.4.peg.4030"/>
<sequence>MQYISLPPGYLTTAQAAQAADVTPAVIRGWVRRGHLARCGGSPHHPIYRVADVIAARDIAAANKAA</sequence>
<protein>
    <submittedName>
        <fullName evidence="1">Uncharacterized protein</fullName>
    </submittedName>
</protein>
<evidence type="ECO:0000313" key="1">
    <source>
        <dbReference type="EMBL" id="KDN84388.1"/>
    </source>
</evidence>
<organism evidence="1 2">
    <name type="scientific">Kitasatospora cheerisanensis KCTC 2395</name>
    <dbReference type="NCBI Taxonomy" id="1348663"/>
    <lineage>
        <taxon>Bacteria</taxon>
        <taxon>Bacillati</taxon>
        <taxon>Actinomycetota</taxon>
        <taxon>Actinomycetes</taxon>
        <taxon>Kitasatosporales</taxon>
        <taxon>Streptomycetaceae</taxon>
        <taxon>Kitasatospora</taxon>
    </lineage>
</organism>
<proteinExistence type="predicted"/>
<evidence type="ECO:0000313" key="2">
    <source>
        <dbReference type="Proteomes" id="UP000027178"/>
    </source>
</evidence>
<name>A0A066YS53_9ACTN</name>
<gene>
    <name evidence="1" type="ORF">KCH_41790</name>
</gene>
<dbReference type="AlphaFoldDB" id="A0A066YS53"/>
<reference evidence="1 2" key="1">
    <citation type="submission" date="2014-05" db="EMBL/GenBank/DDBJ databases">
        <title>Draft Genome Sequence of Kitasatospora cheerisanensis KCTC 2395.</title>
        <authorList>
            <person name="Nam D.H."/>
        </authorList>
    </citation>
    <scope>NUCLEOTIDE SEQUENCE [LARGE SCALE GENOMIC DNA]</scope>
    <source>
        <strain evidence="1 2">KCTC 2395</strain>
    </source>
</reference>